<keyword evidence="2" id="KW-0472">Membrane</keyword>
<keyword evidence="2" id="KW-0812">Transmembrane</keyword>
<dbReference type="Proteomes" id="UP000604475">
    <property type="component" value="Unassembled WGS sequence"/>
</dbReference>
<feature type="signal peptide" evidence="3">
    <location>
        <begin position="1"/>
        <end position="34"/>
    </location>
</feature>
<evidence type="ECO:0008006" key="6">
    <source>
        <dbReference type="Google" id="ProtNLM"/>
    </source>
</evidence>
<keyword evidence="2" id="KW-1133">Transmembrane helix</keyword>
<protein>
    <recommendedName>
        <fullName evidence="6">Gram-positive cocci surface proteins LPxTG domain-containing protein</fullName>
    </recommendedName>
</protein>
<feature type="chain" id="PRO_5038832608" description="Gram-positive cocci surface proteins LPxTG domain-containing protein" evidence="3">
    <location>
        <begin position="35"/>
        <end position="158"/>
    </location>
</feature>
<dbReference type="AlphaFoldDB" id="A0A937REA9"/>
<feature type="transmembrane region" description="Helical" evidence="2">
    <location>
        <begin position="128"/>
        <end position="148"/>
    </location>
</feature>
<feature type="compositionally biased region" description="Low complexity" evidence="1">
    <location>
        <begin position="55"/>
        <end position="89"/>
    </location>
</feature>
<feature type="compositionally biased region" description="Low complexity" evidence="1">
    <location>
        <begin position="35"/>
        <end position="47"/>
    </location>
</feature>
<organism evidence="4 5">
    <name type="scientific">Frankia nepalensis</name>
    <dbReference type="NCBI Taxonomy" id="1836974"/>
    <lineage>
        <taxon>Bacteria</taxon>
        <taxon>Bacillati</taxon>
        <taxon>Actinomycetota</taxon>
        <taxon>Actinomycetes</taxon>
        <taxon>Frankiales</taxon>
        <taxon>Frankiaceae</taxon>
        <taxon>Frankia</taxon>
    </lineage>
</organism>
<evidence type="ECO:0000256" key="1">
    <source>
        <dbReference type="SAM" id="MobiDB-lite"/>
    </source>
</evidence>
<gene>
    <name evidence="4" type="ORF">I7412_26205</name>
</gene>
<name>A0A937REA9_9ACTN</name>
<keyword evidence="5" id="KW-1185">Reference proteome</keyword>
<evidence type="ECO:0000313" key="5">
    <source>
        <dbReference type="Proteomes" id="UP000604475"/>
    </source>
</evidence>
<accession>A0A937REA9</accession>
<dbReference type="EMBL" id="JAEACQ010000252">
    <property type="protein sequence ID" value="MBL7630591.1"/>
    <property type="molecule type" value="Genomic_DNA"/>
</dbReference>
<evidence type="ECO:0000256" key="2">
    <source>
        <dbReference type="SAM" id="Phobius"/>
    </source>
</evidence>
<evidence type="ECO:0000313" key="4">
    <source>
        <dbReference type="EMBL" id="MBL7630591.1"/>
    </source>
</evidence>
<dbReference type="RefSeq" id="WP_203010109.1">
    <property type="nucleotide sequence ID" value="NZ_JADWYU010000084.1"/>
</dbReference>
<proteinExistence type="predicted"/>
<reference evidence="4" key="1">
    <citation type="submission" date="2020-12" db="EMBL/GenBank/DDBJ databases">
        <title>Genomic characterization of non-nitrogen-fixing Frankia strains.</title>
        <authorList>
            <person name="Carlos-Shanley C."/>
            <person name="Guerra T."/>
            <person name="Hahn D."/>
        </authorList>
    </citation>
    <scope>NUCLEOTIDE SEQUENCE</scope>
    <source>
        <strain evidence="4">CN6</strain>
    </source>
</reference>
<feature type="region of interest" description="Disordered" evidence="1">
    <location>
        <begin position="35"/>
        <end position="122"/>
    </location>
</feature>
<comment type="caution">
    <text evidence="4">The sequence shown here is derived from an EMBL/GenBank/DDBJ whole genome shotgun (WGS) entry which is preliminary data.</text>
</comment>
<evidence type="ECO:0000256" key="3">
    <source>
        <dbReference type="SAM" id="SignalP"/>
    </source>
</evidence>
<keyword evidence="3" id="KW-0732">Signal</keyword>
<sequence length="158" mass="14692">MNAPTPSAWARRLVTTAAVTVALGGAGVALPAVAGAATPAPRTTSPAPGAPAPAPSAATPVPAPSTTVPTPAAAAPGPSGPPSVVRVGPDGQVTVVAPGEAGPPTQPRGGVDTGLGGSQLAADDGTGAAVPLAATGAGLVALAGFGGWRRRRRAAARG</sequence>